<name>A0A6C0KU66_9ZZZZ</name>
<accession>A0A6C0KU66</accession>
<proteinExistence type="predicted"/>
<reference evidence="1" key="1">
    <citation type="journal article" date="2020" name="Nature">
        <title>Giant virus diversity and host interactions through global metagenomics.</title>
        <authorList>
            <person name="Schulz F."/>
            <person name="Roux S."/>
            <person name="Paez-Espino D."/>
            <person name="Jungbluth S."/>
            <person name="Walsh D.A."/>
            <person name="Denef V.J."/>
            <person name="McMahon K.D."/>
            <person name="Konstantinidis K.T."/>
            <person name="Eloe-Fadrosh E.A."/>
            <person name="Kyrpides N.C."/>
            <person name="Woyke T."/>
        </authorList>
    </citation>
    <scope>NUCLEOTIDE SEQUENCE</scope>
    <source>
        <strain evidence="1">GVMAG-S-3300013093-109</strain>
    </source>
</reference>
<dbReference type="AlphaFoldDB" id="A0A6C0KU66"/>
<protein>
    <submittedName>
        <fullName evidence="1">Uncharacterized protein</fullName>
    </submittedName>
</protein>
<dbReference type="EMBL" id="MN740972">
    <property type="protein sequence ID" value="QHU20761.1"/>
    <property type="molecule type" value="Genomic_DNA"/>
</dbReference>
<sequence length="40" mass="4631">MFPLHFHLYFGLSQCFPFLPAEMQLVNVQIADQKCAKFVA</sequence>
<organism evidence="1">
    <name type="scientific">viral metagenome</name>
    <dbReference type="NCBI Taxonomy" id="1070528"/>
    <lineage>
        <taxon>unclassified sequences</taxon>
        <taxon>metagenomes</taxon>
        <taxon>organismal metagenomes</taxon>
    </lineage>
</organism>
<evidence type="ECO:0000313" key="1">
    <source>
        <dbReference type="EMBL" id="QHU20761.1"/>
    </source>
</evidence>